<name>A0ABV4D724_9LACT</name>
<dbReference type="EMBL" id="JBCLSQ010000006">
    <property type="protein sequence ID" value="MEY8537557.1"/>
    <property type="molecule type" value="Genomic_DNA"/>
</dbReference>
<protein>
    <recommendedName>
        <fullName evidence="3">Phage protein</fullName>
    </recommendedName>
</protein>
<reference evidence="1 2" key="1">
    <citation type="submission" date="2024-03" db="EMBL/GenBank/DDBJ databases">
        <title>Mouse gut bacterial collection (mGBC) of GemPharmatech.</title>
        <authorList>
            <person name="He Y."/>
            <person name="Dong L."/>
            <person name="Wu D."/>
            <person name="Gao X."/>
            <person name="Lin Z."/>
        </authorList>
    </citation>
    <scope>NUCLEOTIDE SEQUENCE [LARGE SCALE GENOMIC DNA]</scope>
    <source>
        <strain evidence="1 2">20-218</strain>
    </source>
</reference>
<evidence type="ECO:0000313" key="2">
    <source>
        <dbReference type="Proteomes" id="UP001565242"/>
    </source>
</evidence>
<gene>
    <name evidence="1" type="ORF">AALM99_03715</name>
</gene>
<sequence>MFEEMLESLKTSVRAAVLETVQDIAVENLPELLSYSDLKKMLGGIDDTTFGFYESMLEPAKSKCGKGTTRKSFRWSKELVIKIINDPRNLQLQRRRK</sequence>
<accession>A0ABV4D724</accession>
<dbReference type="RefSeq" id="WP_369917906.1">
    <property type="nucleotide sequence ID" value="NZ_JBCLSQ010000006.1"/>
</dbReference>
<proteinExistence type="predicted"/>
<evidence type="ECO:0000313" key="1">
    <source>
        <dbReference type="EMBL" id="MEY8537557.1"/>
    </source>
</evidence>
<dbReference type="Proteomes" id="UP001565242">
    <property type="component" value="Unassembled WGS sequence"/>
</dbReference>
<keyword evidence="2" id="KW-1185">Reference proteome</keyword>
<organism evidence="1 2">
    <name type="scientific">Lactococcus muris</name>
    <dbReference type="NCBI Taxonomy" id="2941330"/>
    <lineage>
        <taxon>Bacteria</taxon>
        <taxon>Bacillati</taxon>
        <taxon>Bacillota</taxon>
        <taxon>Bacilli</taxon>
        <taxon>Lactobacillales</taxon>
        <taxon>Streptococcaceae</taxon>
        <taxon>Lactococcus</taxon>
    </lineage>
</organism>
<comment type="caution">
    <text evidence="1">The sequence shown here is derived from an EMBL/GenBank/DDBJ whole genome shotgun (WGS) entry which is preliminary data.</text>
</comment>
<evidence type="ECO:0008006" key="3">
    <source>
        <dbReference type="Google" id="ProtNLM"/>
    </source>
</evidence>